<dbReference type="Proteomes" id="UP000046393">
    <property type="component" value="Unplaced"/>
</dbReference>
<dbReference type="Pfam" id="PF02897">
    <property type="entry name" value="Peptidase_S9_N"/>
    <property type="match status" value="1"/>
</dbReference>
<evidence type="ECO:0000256" key="4">
    <source>
        <dbReference type="ARBA" id="ARBA00022670"/>
    </source>
</evidence>
<dbReference type="InterPro" id="IPR051167">
    <property type="entry name" value="Prolyl_oligopep/macrocyclase"/>
</dbReference>
<accession>A0A0N5AKL7</accession>
<dbReference type="InterPro" id="IPR023302">
    <property type="entry name" value="Pept_S9A_N"/>
</dbReference>
<dbReference type="GO" id="GO:0070012">
    <property type="term" value="F:oligopeptidase activity"/>
    <property type="evidence" value="ECO:0007669"/>
    <property type="project" value="TreeGrafter"/>
</dbReference>
<feature type="domain" description="Peptidase S9 prolyl oligopeptidase catalytic" evidence="8">
    <location>
        <begin position="491"/>
        <end position="717"/>
    </location>
</feature>
<dbReference type="STRING" id="451379.A0A0N5AKL7"/>
<dbReference type="FunFam" id="3.40.50.1820:FF:000005">
    <property type="entry name" value="Prolyl endopeptidase"/>
    <property type="match status" value="1"/>
</dbReference>
<dbReference type="InterPro" id="IPR029058">
    <property type="entry name" value="AB_hydrolase_fold"/>
</dbReference>
<dbReference type="SUPFAM" id="SSF53474">
    <property type="entry name" value="alpha/beta-Hydrolases"/>
    <property type="match status" value="1"/>
</dbReference>
<dbReference type="PANTHER" id="PTHR42881:SF2">
    <property type="entry name" value="PROLYL ENDOPEPTIDASE"/>
    <property type="match status" value="1"/>
</dbReference>
<name>A0A0N5AKL7_9BILA</name>
<comment type="similarity">
    <text evidence="2 7">Belongs to the peptidase S9A family.</text>
</comment>
<proteinExistence type="inferred from homology"/>
<dbReference type="PROSITE" id="PS00708">
    <property type="entry name" value="PRO_ENDOPEP_SER"/>
    <property type="match status" value="1"/>
</dbReference>
<evidence type="ECO:0000256" key="2">
    <source>
        <dbReference type="ARBA" id="ARBA00005228"/>
    </source>
</evidence>
<reference evidence="11" key="1">
    <citation type="submission" date="2017-02" db="UniProtKB">
        <authorList>
            <consortium name="WormBaseParasite"/>
        </authorList>
    </citation>
    <scope>IDENTIFICATION</scope>
</reference>
<feature type="domain" description="Peptidase S9A N-terminal" evidence="9">
    <location>
        <begin position="12"/>
        <end position="417"/>
    </location>
</feature>
<dbReference type="PRINTS" id="PR00862">
    <property type="entry name" value="PROLIGOPTASE"/>
</dbReference>
<dbReference type="Pfam" id="PF00326">
    <property type="entry name" value="Peptidase_S9"/>
    <property type="match status" value="1"/>
</dbReference>
<dbReference type="WBParaSite" id="SMUV_0000504401-mRNA-1">
    <property type="protein sequence ID" value="SMUV_0000504401-mRNA-1"/>
    <property type="gene ID" value="SMUV_0000504401"/>
</dbReference>
<evidence type="ECO:0000256" key="6">
    <source>
        <dbReference type="ARBA" id="ARBA00022825"/>
    </source>
</evidence>
<dbReference type="InterPro" id="IPR001375">
    <property type="entry name" value="Peptidase_S9_cat"/>
</dbReference>
<keyword evidence="4 7" id="KW-0645">Protease</keyword>
<sequence>MEKDFIDPSIYPLARKDESVIDTYHGTKVCDPYRWLEDPDSNETRSYVKELNKVSMPFLKAASYRNQIKEKLTDMWNYERYGCISKHGQFYYYFYNTGLQNQSVMYKQSDLNGKPEIFLDPNKFSEDGITSIRCYRFSNDGSILAYGLSEKGSDWMTLKFRKSNGEDLPDVVNGVKHSAIAWAGNDGVFYSKYPEHKGALEGSSTEKHKYHSLFYHPLNSKEDVLVADFRWDPELMCSGEVSEDGTYLIVDVSKGCDPTNSLYYFDIKKLGHHFEGKLPLNVLFSEDDAKYEFIDNDNDTALILTNSNAPMFKLIRVKMDSHSENKNLWETVIPENEKYKLDWVARVNKKYLVAAYIEDVKNTLYLHCATTGIRICQLLLGIGSVSGFFGRKLIPEIFISFESFFNPGIIYYLDLDKVDSFENIKLRELRKVVVKGVNVEDFCAEQVFYASRDGTKVPMYLLHKKGIIKNQQNATILNGYGGFNIAELPYFSVSRLLFLQYFDGLIACANLRGGSVVESFSEYGEKWHESGMRNKKQNVFDDFIGAAEYLISNKYTSPNKLAIHGGSNGGLLVAVCSQQRPDLFKAVVNRVGVLDMLRFHKFTVGGAWIPEYGNPDEPCDFPFIYKYSPLHNLKYPDSGQWPATLLMTADHDDRVVPSHSLKYIARLYELVKGVKNEQKNPLLIRIDVKAGHGSGKPTSKVIEEVTDMYSFLERVLDLKWKSC</sequence>
<protein>
    <recommendedName>
        <fullName evidence="3 7">Prolyl endopeptidase</fullName>
        <ecNumber evidence="7">3.4.21.-</ecNumber>
    </recommendedName>
</protein>
<keyword evidence="10" id="KW-1185">Reference proteome</keyword>
<dbReference type="GO" id="GO:0005829">
    <property type="term" value="C:cytosol"/>
    <property type="evidence" value="ECO:0007669"/>
    <property type="project" value="TreeGrafter"/>
</dbReference>
<evidence type="ECO:0000256" key="5">
    <source>
        <dbReference type="ARBA" id="ARBA00022801"/>
    </source>
</evidence>
<evidence type="ECO:0000313" key="11">
    <source>
        <dbReference type="WBParaSite" id="SMUV_0000504401-mRNA-1"/>
    </source>
</evidence>
<dbReference type="GO" id="GO:0004252">
    <property type="term" value="F:serine-type endopeptidase activity"/>
    <property type="evidence" value="ECO:0007669"/>
    <property type="project" value="UniProtKB-UniRule"/>
</dbReference>
<dbReference type="Gene3D" id="3.40.50.1820">
    <property type="entry name" value="alpha/beta hydrolase"/>
    <property type="match status" value="1"/>
</dbReference>
<dbReference type="GO" id="GO:0006508">
    <property type="term" value="P:proteolysis"/>
    <property type="evidence" value="ECO:0007669"/>
    <property type="project" value="UniProtKB-KW"/>
</dbReference>
<organism evidence="10 11">
    <name type="scientific">Syphacia muris</name>
    <dbReference type="NCBI Taxonomy" id="451379"/>
    <lineage>
        <taxon>Eukaryota</taxon>
        <taxon>Metazoa</taxon>
        <taxon>Ecdysozoa</taxon>
        <taxon>Nematoda</taxon>
        <taxon>Chromadorea</taxon>
        <taxon>Rhabditida</taxon>
        <taxon>Spirurina</taxon>
        <taxon>Oxyuridomorpha</taxon>
        <taxon>Oxyuroidea</taxon>
        <taxon>Oxyuridae</taxon>
        <taxon>Syphacia</taxon>
    </lineage>
</organism>
<dbReference type="FunFam" id="2.130.10.120:FF:000001">
    <property type="entry name" value="Prolyl endopeptidase"/>
    <property type="match status" value="1"/>
</dbReference>
<dbReference type="PANTHER" id="PTHR42881">
    <property type="entry name" value="PROLYL ENDOPEPTIDASE"/>
    <property type="match status" value="1"/>
</dbReference>
<evidence type="ECO:0000256" key="3">
    <source>
        <dbReference type="ARBA" id="ARBA00016310"/>
    </source>
</evidence>
<dbReference type="InterPro" id="IPR002471">
    <property type="entry name" value="Pept_S9_AS"/>
</dbReference>
<evidence type="ECO:0000259" key="9">
    <source>
        <dbReference type="Pfam" id="PF02897"/>
    </source>
</evidence>
<dbReference type="AlphaFoldDB" id="A0A0N5AKL7"/>
<dbReference type="Gene3D" id="2.130.10.120">
    <property type="entry name" value="Prolyl oligopeptidase, N-terminal domain"/>
    <property type="match status" value="1"/>
</dbReference>
<evidence type="ECO:0000256" key="1">
    <source>
        <dbReference type="ARBA" id="ARBA00001070"/>
    </source>
</evidence>
<keyword evidence="5 7" id="KW-0378">Hydrolase</keyword>
<evidence type="ECO:0000256" key="7">
    <source>
        <dbReference type="RuleBase" id="RU368024"/>
    </source>
</evidence>
<dbReference type="InterPro" id="IPR002470">
    <property type="entry name" value="Peptidase_S9A"/>
</dbReference>
<comment type="catalytic activity">
    <reaction evidence="1">
        <text>Hydrolysis of Pro-|-Xaa &gt;&gt; Ala-|-Xaa in oligopeptides.</text>
        <dbReference type="EC" id="3.4.21.26"/>
    </reaction>
</comment>
<evidence type="ECO:0000313" key="10">
    <source>
        <dbReference type="Proteomes" id="UP000046393"/>
    </source>
</evidence>
<dbReference type="SUPFAM" id="SSF50993">
    <property type="entry name" value="Peptidase/esterase 'gauge' domain"/>
    <property type="match status" value="1"/>
</dbReference>
<dbReference type="EC" id="3.4.21.-" evidence="7"/>
<evidence type="ECO:0000259" key="8">
    <source>
        <dbReference type="Pfam" id="PF00326"/>
    </source>
</evidence>
<keyword evidence="6 7" id="KW-0720">Serine protease</keyword>